<protein>
    <submittedName>
        <fullName evidence="1">Uncharacterized protein</fullName>
    </submittedName>
</protein>
<dbReference type="EMBL" id="SNRW01001882">
    <property type="protein sequence ID" value="KAA6394672.1"/>
    <property type="molecule type" value="Genomic_DNA"/>
</dbReference>
<dbReference type="AlphaFoldDB" id="A0A5J4WJI2"/>
<accession>A0A5J4WJI2</accession>
<gene>
    <name evidence="1" type="ORF">EZS28_009801</name>
</gene>
<evidence type="ECO:0000313" key="2">
    <source>
        <dbReference type="Proteomes" id="UP000324800"/>
    </source>
</evidence>
<reference evidence="1 2" key="1">
    <citation type="submission" date="2019-03" db="EMBL/GenBank/DDBJ databases">
        <title>Single cell metagenomics reveals metabolic interactions within the superorganism composed of flagellate Streblomastix strix and complex community of Bacteroidetes bacteria on its surface.</title>
        <authorList>
            <person name="Treitli S.C."/>
            <person name="Kolisko M."/>
            <person name="Husnik F."/>
            <person name="Keeling P."/>
            <person name="Hampl V."/>
        </authorList>
    </citation>
    <scope>NUCLEOTIDE SEQUENCE [LARGE SCALE GENOMIC DNA]</scope>
    <source>
        <strain evidence="1">ST1C</strain>
    </source>
</reference>
<dbReference type="Proteomes" id="UP000324800">
    <property type="component" value="Unassembled WGS sequence"/>
</dbReference>
<evidence type="ECO:0000313" key="1">
    <source>
        <dbReference type="EMBL" id="KAA6394672.1"/>
    </source>
</evidence>
<sequence>MLEIGRILKEERTEYAKGSLESSAAVTQRIAMQINDAARNETDNLGENILKAFEAPIVSVVDAQIERDLRLDGEFQNLQTEDVLPQYTQKRHKMKSGKQINIGNREYGSAFGKLAIQIFRTSSRYKIPTLQSQFRSDQLVNLWEIDSFSGHMETHYCRYTHNKSRKLKKIQRKKNSSWIANAERTAREDCGGFMRAAEVHKGNSVTSIKKSWIIKCIDLVATIQEINRESGIKMDLVPLLQIST</sequence>
<organism evidence="1 2">
    <name type="scientific">Streblomastix strix</name>
    <dbReference type="NCBI Taxonomy" id="222440"/>
    <lineage>
        <taxon>Eukaryota</taxon>
        <taxon>Metamonada</taxon>
        <taxon>Preaxostyla</taxon>
        <taxon>Oxymonadida</taxon>
        <taxon>Streblomastigidae</taxon>
        <taxon>Streblomastix</taxon>
    </lineage>
</organism>
<proteinExistence type="predicted"/>
<name>A0A5J4WJI2_9EUKA</name>
<comment type="caution">
    <text evidence="1">The sequence shown here is derived from an EMBL/GenBank/DDBJ whole genome shotgun (WGS) entry which is preliminary data.</text>
</comment>